<dbReference type="PROSITE" id="PS51002">
    <property type="entry name" value="CYTB_NTER"/>
    <property type="match status" value="1"/>
</dbReference>
<feature type="transmembrane region" description="Helical" evidence="18">
    <location>
        <begin position="78"/>
        <end position="99"/>
    </location>
</feature>
<feature type="transmembrane region" description="Helical" evidence="18">
    <location>
        <begin position="31"/>
        <end position="57"/>
    </location>
</feature>
<gene>
    <name evidence="21" type="primary">cytb</name>
</gene>
<evidence type="ECO:0000256" key="7">
    <source>
        <dbReference type="ARBA" id="ARBA00022692"/>
    </source>
</evidence>
<keyword evidence="6 18" id="KW-0679">Respiratory chain</keyword>
<evidence type="ECO:0000256" key="11">
    <source>
        <dbReference type="ARBA" id="ARBA00022989"/>
    </source>
</evidence>
<dbReference type="PANTHER" id="PTHR19271:SF16">
    <property type="entry name" value="CYTOCHROME B"/>
    <property type="match status" value="1"/>
</dbReference>
<keyword evidence="9" id="KW-0999">Mitochondrion inner membrane</keyword>
<dbReference type="PROSITE" id="PS51003">
    <property type="entry name" value="CYTB_CTER"/>
    <property type="match status" value="1"/>
</dbReference>
<feature type="transmembrane region" description="Helical" evidence="18">
    <location>
        <begin position="179"/>
        <end position="201"/>
    </location>
</feature>
<keyword evidence="14 18" id="KW-0496">Mitochondrion</keyword>
<comment type="cofactor">
    <cofactor evidence="18">
        <name>heme b</name>
        <dbReference type="ChEBI" id="CHEBI:60344"/>
    </cofactor>
    <text evidence="18">Binds 2 heme groups non-covalently.</text>
</comment>
<evidence type="ECO:0000256" key="9">
    <source>
        <dbReference type="ARBA" id="ARBA00022792"/>
    </source>
</evidence>
<comment type="similarity">
    <text evidence="18">Belongs to the cytochrome b family.</text>
</comment>
<dbReference type="PIRSF" id="PIRSF038885">
    <property type="entry name" value="COB"/>
    <property type="match status" value="1"/>
</dbReference>
<evidence type="ECO:0000259" key="19">
    <source>
        <dbReference type="PROSITE" id="PS51002"/>
    </source>
</evidence>
<keyword evidence="8 17" id="KW-0479">Metal-binding</keyword>
<feature type="transmembrane region" description="Helical" evidence="18">
    <location>
        <begin position="289"/>
        <end position="307"/>
    </location>
</feature>
<feature type="binding site" description="axial binding residue" evidence="17">
    <location>
        <position position="98"/>
    </location>
    <ligand>
        <name>heme b</name>
        <dbReference type="ChEBI" id="CHEBI:60344"/>
        <label>b566</label>
    </ligand>
    <ligandPart>
        <name>Fe</name>
        <dbReference type="ChEBI" id="CHEBI:18248"/>
    </ligandPart>
</feature>
<comment type="function">
    <text evidence="1 18">Component of the ubiquinol-cytochrome c reductase complex (complex III or cytochrome b-c1 complex) that is part of the mitochondrial respiratory chain. The b-c1 complex mediates electron transfer from ubiquinol to cytochrome c. Contributes to the generation of a proton gradient across the mitochondrial membrane that is then used for ATP synthesis.</text>
</comment>
<feature type="domain" description="Cytochrome b/b6 C-terminal region profile" evidence="20">
    <location>
        <begin position="211"/>
        <end position="379"/>
    </location>
</feature>
<sequence>MFKPLHKKNPLIKILSASMVNLPAPSNLSTWWNFGSLLGLCLIIQVATGLFLTMHYTPNIDSAFLSISHLMRNVNYGWIFRLIHANSASMMFLCMYIHIARNIYYFSFKMTETWNIGVILFILSMATAFVGYVLPWGQMSFWGATVITNLFSAIPYIGSQFVNWLWGGFSVSNPTLNRFFSFHFIFPFILLGMTLIHLLFLHQSGSNNPLGINSNSDKIPFHIFYSSKDILGFFIMIFILLNFCLISPNYLIDPDNFIIANPLITPTHIKPEWYFLWAYAILRAIPNKLGGVLMLMMAIFLLFLLPLNKTLNKGIQFHFLNQILFWSFISNFFLLTWVGSCPVEIPFTFLSLYMTFFYFFFFFMNFIIFNLWNKMMFKF</sequence>
<dbReference type="AlphaFoldDB" id="A0A0E3DR97"/>
<evidence type="ECO:0000256" key="14">
    <source>
        <dbReference type="ARBA" id="ARBA00023128"/>
    </source>
</evidence>
<feature type="transmembrane region" description="Helical" evidence="18">
    <location>
        <begin position="350"/>
        <end position="372"/>
    </location>
</feature>
<dbReference type="GO" id="GO:0045275">
    <property type="term" value="C:respiratory chain complex III"/>
    <property type="evidence" value="ECO:0007669"/>
    <property type="project" value="InterPro"/>
</dbReference>
<keyword evidence="4 18" id="KW-0813">Transport</keyword>
<comment type="subcellular location">
    <subcellularLocation>
        <location evidence="2">Mitochondrion inner membrane</location>
        <topology evidence="2">Multi-pass membrane protein</topology>
    </subcellularLocation>
</comment>
<protein>
    <recommendedName>
        <fullName evidence="3 18">Cytochrome b</fullName>
    </recommendedName>
</protein>
<dbReference type="GO" id="GO:0016491">
    <property type="term" value="F:oxidoreductase activity"/>
    <property type="evidence" value="ECO:0007669"/>
    <property type="project" value="UniProtKB-UniRule"/>
</dbReference>
<evidence type="ECO:0000256" key="15">
    <source>
        <dbReference type="ARBA" id="ARBA00023136"/>
    </source>
</evidence>
<dbReference type="InterPro" id="IPR027387">
    <property type="entry name" value="Cytb/b6-like_sf"/>
</dbReference>
<dbReference type="GO" id="GO:0046872">
    <property type="term" value="F:metal ion binding"/>
    <property type="evidence" value="ECO:0007669"/>
    <property type="project" value="UniProtKB-UniRule"/>
</dbReference>
<feature type="domain" description="Cytochrome b/b6 N-terminal region profile" evidence="19">
    <location>
        <begin position="1"/>
        <end position="210"/>
    </location>
</feature>
<evidence type="ECO:0000256" key="18">
    <source>
        <dbReference type="RuleBase" id="RU362117"/>
    </source>
</evidence>
<feature type="transmembrane region" description="Helical" evidence="18">
    <location>
        <begin position="114"/>
        <end position="134"/>
    </location>
</feature>
<keyword evidence="12 17" id="KW-0408">Iron</keyword>
<geneLocation type="mitochondrion" evidence="21"/>
<dbReference type="EMBL" id="KJ789169">
    <property type="protein sequence ID" value="AIL54775.1"/>
    <property type="molecule type" value="Genomic_DNA"/>
</dbReference>
<evidence type="ECO:0000256" key="13">
    <source>
        <dbReference type="ARBA" id="ARBA00023075"/>
    </source>
</evidence>
<keyword evidence="13" id="KW-0830">Ubiquinone</keyword>
<dbReference type="InterPro" id="IPR030689">
    <property type="entry name" value="Cytochrome_b"/>
</dbReference>
<dbReference type="GO" id="GO:0006122">
    <property type="term" value="P:mitochondrial electron transport, ubiquinol to cytochrome c"/>
    <property type="evidence" value="ECO:0007669"/>
    <property type="project" value="TreeGrafter"/>
</dbReference>
<dbReference type="GO" id="GO:0008121">
    <property type="term" value="F:quinol-cytochrome-c reductase activity"/>
    <property type="evidence" value="ECO:0007669"/>
    <property type="project" value="InterPro"/>
</dbReference>
<feature type="transmembrane region" description="Helical" evidence="18">
    <location>
        <begin position="230"/>
        <end position="252"/>
    </location>
</feature>
<keyword evidence="10 18" id="KW-0249">Electron transport</keyword>
<keyword evidence="7 18" id="KW-0812">Transmembrane</keyword>
<dbReference type="Gene3D" id="1.20.810.10">
    <property type="entry name" value="Cytochrome Bc1 Complex, Chain C"/>
    <property type="match status" value="1"/>
</dbReference>
<dbReference type="PANTHER" id="PTHR19271">
    <property type="entry name" value="CYTOCHROME B"/>
    <property type="match status" value="1"/>
</dbReference>
<dbReference type="SUPFAM" id="SSF81342">
    <property type="entry name" value="Transmembrane di-heme cytochromes"/>
    <property type="match status" value="1"/>
</dbReference>
<evidence type="ECO:0000256" key="17">
    <source>
        <dbReference type="PIRSR" id="PIRSR038885-2"/>
    </source>
</evidence>
<dbReference type="SUPFAM" id="SSF81648">
    <property type="entry name" value="a domain/subunit of cytochrome bc1 complex (Ubiquinol-cytochrome c reductase)"/>
    <property type="match status" value="1"/>
</dbReference>
<feature type="binding site" description="axial binding residue" evidence="17">
    <location>
        <position position="197"/>
    </location>
    <ligand>
        <name>heme b</name>
        <dbReference type="ChEBI" id="CHEBI:60344"/>
        <label>b566</label>
    </ligand>
    <ligandPart>
        <name>Fe</name>
        <dbReference type="ChEBI" id="CHEBI:18248"/>
    </ligandPart>
</feature>
<feature type="transmembrane region" description="Helical" evidence="18">
    <location>
        <begin position="319"/>
        <end position="338"/>
    </location>
</feature>
<dbReference type="InterPro" id="IPR005797">
    <property type="entry name" value="Cyt_b/b6_N"/>
</dbReference>
<evidence type="ECO:0000313" key="21">
    <source>
        <dbReference type="EMBL" id="AIL54775.1"/>
    </source>
</evidence>
<dbReference type="Pfam" id="PF00033">
    <property type="entry name" value="Cytochrome_B"/>
    <property type="match status" value="1"/>
</dbReference>
<evidence type="ECO:0000256" key="8">
    <source>
        <dbReference type="ARBA" id="ARBA00022723"/>
    </source>
</evidence>
<dbReference type="InterPro" id="IPR016174">
    <property type="entry name" value="Di-haem_cyt_TM"/>
</dbReference>
<evidence type="ECO:0000259" key="20">
    <source>
        <dbReference type="PROSITE" id="PS51003"/>
    </source>
</evidence>
<dbReference type="GO" id="GO:0005743">
    <property type="term" value="C:mitochondrial inner membrane"/>
    <property type="evidence" value="ECO:0007669"/>
    <property type="project" value="UniProtKB-SubCell"/>
</dbReference>
<feature type="binding site" evidence="16">
    <location>
        <position position="202"/>
    </location>
    <ligand>
        <name>a ubiquinone</name>
        <dbReference type="ChEBI" id="CHEBI:16389"/>
    </ligand>
</feature>
<comment type="cofactor">
    <cofactor evidence="17">
        <name>heme</name>
        <dbReference type="ChEBI" id="CHEBI:30413"/>
    </cofactor>
    <text evidence="17">Binds 2 heme groups non-covalently.</text>
</comment>
<feature type="binding site" description="axial binding residue" evidence="17">
    <location>
        <position position="183"/>
    </location>
    <ligand>
        <name>heme b</name>
        <dbReference type="ChEBI" id="CHEBI:60344"/>
        <label>b562</label>
    </ligand>
    <ligandPart>
        <name>Fe</name>
        <dbReference type="ChEBI" id="CHEBI:18248"/>
    </ligandPart>
</feature>
<evidence type="ECO:0000256" key="6">
    <source>
        <dbReference type="ARBA" id="ARBA00022660"/>
    </source>
</evidence>
<evidence type="ECO:0000256" key="3">
    <source>
        <dbReference type="ARBA" id="ARBA00013531"/>
    </source>
</evidence>
<feature type="transmembrane region" description="Helical" evidence="18">
    <location>
        <begin position="141"/>
        <end position="159"/>
    </location>
</feature>
<evidence type="ECO:0000256" key="2">
    <source>
        <dbReference type="ARBA" id="ARBA00004448"/>
    </source>
</evidence>
<dbReference type="Pfam" id="PF00032">
    <property type="entry name" value="Cytochrom_B_C"/>
    <property type="match status" value="1"/>
</dbReference>
<evidence type="ECO:0000256" key="10">
    <source>
        <dbReference type="ARBA" id="ARBA00022982"/>
    </source>
</evidence>
<proteinExistence type="inferred from homology"/>
<evidence type="ECO:0000256" key="16">
    <source>
        <dbReference type="PIRSR" id="PIRSR038885-1"/>
    </source>
</evidence>
<name>A0A0E3DR97_9ANNE</name>
<dbReference type="InterPro" id="IPR048260">
    <property type="entry name" value="Cytochrome_b_C_euk/bac"/>
</dbReference>
<feature type="binding site" description="axial binding residue" evidence="17">
    <location>
        <position position="84"/>
    </location>
    <ligand>
        <name>heme b</name>
        <dbReference type="ChEBI" id="CHEBI:60344"/>
        <label>b562</label>
    </ligand>
    <ligandPart>
        <name>Fe</name>
        <dbReference type="ChEBI" id="CHEBI:18248"/>
    </ligandPart>
</feature>
<keyword evidence="5 17" id="KW-0349">Heme</keyword>
<dbReference type="CDD" id="cd00284">
    <property type="entry name" value="Cytochrome_b_N"/>
    <property type="match status" value="1"/>
</dbReference>
<evidence type="ECO:0000256" key="5">
    <source>
        <dbReference type="ARBA" id="ARBA00022617"/>
    </source>
</evidence>
<dbReference type="InterPro" id="IPR036150">
    <property type="entry name" value="Cyt_b/b6_C_sf"/>
</dbReference>
<organism evidence="21">
    <name type="scientific">Siboglinum ekmani</name>
    <dbReference type="NCBI Taxonomy" id="167800"/>
    <lineage>
        <taxon>Eukaryota</taxon>
        <taxon>Metazoa</taxon>
        <taxon>Spiralia</taxon>
        <taxon>Lophotrochozoa</taxon>
        <taxon>Annelida</taxon>
        <taxon>Polychaeta</taxon>
        <taxon>Sedentaria</taxon>
        <taxon>Canalipalpata</taxon>
        <taxon>Sabellida</taxon>
        <taxon>Siboglinidae</taxon>
        <taxon>Siboglinum</taxon>
    </lineage>
</organism>
<evidence type="ECO:0000256" key="12">
    <source>
        <dbReference type="ARBA" id="ARBA00023004"/>
    </source>
</evidence>
<dbReference type="InterPro" id="IPR005798">
    <property type="entry name" value="Cyt_b/b6_C"/>
</dbReference>
<evidence type="ECO:0000256" key="4">
    <source>
        <dbReference type="ARBA" id="ARBA00022448"/>
    </source>
</evidence>
<keyword evidence="11 18" id="KW-1133">Transmembrane helix</keyword>
<reference evidence="21" key="1">
    <citation type="journal article" date="2015" name="Mol. Phylogenet. Evol.">
        <title>Mitogenomics reveals phylogeny and repeated motifs in control regions of the deep-sea family Siboglinidae (Annelida).</title>
        <authorList>
            <person name="Li Y."/>
            <person name="Kocot K.M."/>
            <person name="Schander C."/>
            <person name="Santos S.R."/>
            <person name="Thornhill D.J."/>
            <person name="Halanych K.M."/>
        </authorList>
    </citation>
    <scope>NUCLEOTIDE SEQUENCE</scope>
</reference>
<keyword evidence="15 18" id="KW-0472">Membrane</keyword>
<accession>A0A0E3DR97</accession>
<dbReference type="CDD" id="cd00290">
    <property type="entry name" value="cytochrome_b_C"/>
    <property type="match status" value="1"/>
</dbReference>
<dbReference type="InterPro" id="IPR048259">
    <property type="entry name" value="Cytochrome_b_N_euk/bac"/>
</dbReference>
<evidence type="ECO:0000256" key="1">
    <source>
        <dbReference type="ARBA" id="ARBA00002566"/>
    </source>
</evidence>